<dbReference type="RefSeq" id="WP_126717939.1">
    <property type="nucleotide sequence ID" value="NZ_RWJF01000001.1"/>
</dbReference>
<evidence type="ECO:0000313" key="1">
    <source>
        <dbReference type="EMBL" id="RST30105.1"/>
    </source>
</evidence>
<accession>A0A429V843</accession>
<dbReference type="AlphaFoldDB" id="A0A429V843"/>
<dbReference type="Proteomes" id="UP000274661">
    <property type="component" value="Unassembled WGS sequence"/>
</dbReference>
<dbReference type="EMBL" id="RWJF01000001">
    <property type="protein sequence ID" value="RST30105.1"/>
    <property type="molecule type" value="Genomic_DNA"/>
</dbReference>
<proteinExistence type="predicted"/>
<keyword evidence="2" id="KW-1185">Reference proteome</keyword>
<name>A0A429V843_9SPHN</name>
<reference evidence="1 2" key="1">
    <citation type="submission" date="2018-12" db="EMBL/GenBank/DDBJ databases">
        <title>Sphingomonas sp. HMF7854 Genome sequencing and assembly.</title>
        <authorList>
            <person name="Cha I."/>
            <person name="Kang H."/>
            <person name="Kim H."/>
            <person name="Kang J."/>
            <person name="Joh K."/>
        </authorList>
    </citation>
    <scope>NUCLEOTIDE SEQUENCE [LARGE SCALE GENOMIC DNA]</scope>
    <source>
        <strain evidence="1 2">HMF7854</strain>
    </source>
</reference>
<comment type="caution">
    <text evidence="1">The sequence shown here is derived from an EMBL/GenBank/DDBJ whole genome shotgun (WGS) entry which is preliminary data.</text>
</comment>
<protein>
    <submittedName>
        <fullName evidence="1">Uncharacterized protein</fullName>
    </submittedName>
</protein>
<organism evidence="1 2">
    <name type="scientific">Sphingomonas ginkgonis</name>
    <dbReference type="NCBI Taxonomy" id="2315330"/>
    <lineage>
        <taxon>Bacteria</taxon>
        <taxon>Pseudomonadati</taxon>
        <taxon>Pseudomonadota</taxon>
        <taxon>Alphaproteobacteria</taxon>
        <taxon>Sphingomonadales</taxon>
        <taxon>Sphingomonadaceae</taxon>
        <taxon>Sphingomonas</taxon>
    </lineage>
</organism>
<evidence type="ECO:0000313" key="2">
    <source>
        <dbReference type="Proteomes" id="UP000274661"/>
    </source>
</evidence>
<gene>
    <name evidence="1" type="ORF">HMF7854_04155</name>
</gene>
<sequence>MIALPEGRFHPFAESIDHFLGDAHLRLGKLSFQRLHVRFEHAFASPVVSHALSELWLIKARDVALDQDHEVRDRLGHAGQFSPRQRQIPASPLVSIRRAIQQMGKKHRKP</sequence>